<dbReference type="RefSeq" id="WP_155452496.1">
    <property type="nucleotide sequence ID" value="NZ_WNKX01000002.1"/>
</dbReference>
<dbReference type="SUPFAM" id="SSF52172">
    <property type="entry name" value="CheY-like"/>
    <property type="match status" value="1"/>
</dbReference>
<dbReference type="SMART" id="SM00028">
    <property type="entry name" value="TPR"/>
    <property type="match status" value="4"/>
</dbReference>
<feature type="repeat" description="TPR" evidence="2">
    <location>
        <begin position="249"/>
        <end position="282"/>
    </location>
</feature>
<comment type="caution">
    <text evidence="4">The sequence shown here is derived from an EMBL/GenBank/DDBJ whole genome shotgun (WGS) entry which is preliminary data.</text>
</comment>
<dbReference type="OrthoDB" id="7298659at2"/>
<feature type="domain" description="Response regulatory" evidence="3">
    <location>
        <begin position="26"/>
        <end position="145"/>
    </location>
</feature>
<dbReference type="Gene3D" id="3.40.50.2300">
    <property type="match status" value="1"/>
</dbReference>
<evidence type="ECO:0000313" key="4">
    <source>
        <dbReference type="EMBL" id="MTW09506.1"/>
    </source>
</evidence>
<evidence type="ECO:0000256" key="2">
    <source>
        <dbReference type="PROSITE-ProRule" id="PRU00339"/>
    </source>
</evidence>
<dbReference type="GO" id="GO:0000160">
    <property type="term" value="P:phosphorelay signal transduction system"/>
    <property type="evidence" value="ECO:0007669"/>
    <property type="project" value="InterPro"/>
</dbReference>
<dbReference type="PANTHER" id="PTHR43228">
    <property type="entry name" value="TWO-COMPONENT RESPONSE REGULATOR"/>
    <property type="match status" value="1"/>
</dbReference>
<dbReference type="EMBL" id="WNKX01000002">
    <property type="protein sequence ID" value="MTW09506.1"/>
    <property type="molecule type" value="Genomic_DNA"/>
</dbReference>
<gene>
    <name evidence="4" type="ORF">GM658_02745</name>
</gene>
<keyword evidence="2" id="KW-0802">TPR repeat</keyword>
<dbReference type="InterPro" id="IPR011006">
    <property type="entry name" value="CheY-like_superfamily"/>
</dbReference>
<dbReference type="CDD" id="cd17589">
    <property type="entry name" value="REC_TPR"/>
    <property type="match status" value="1"/>
</dbReference>
<feature type="modified residue" description="4-aspartylphosphate" evidence="1">
    <location>
        <position position="76"/>
    </location>
</feature>
<dbReference type="Gene3D" id="1.25.40.10">
    <property type="entry name" value="Tetratricopeptide repeat domain"/>
    <property type="match status" value="2"/>
</dbReference>
<dbReference type="SUPFAM" id="SSF48452">
    <property type="entry name" value="TPR-like"/>
    <property type="match status" value="2"/>
</dbReference>
<dbReference type="Proteomes" id="UP000472320">
    <property type="component" value="Unassembled WGS sequence"/>
</dbReference>
<dbReference type="InterPro" id="IPR019734">
    <property type="entry name" value="TPR_rpt"/>
</dbReference>
<dbReference type="InterPro" id="IPR001789">
    <property type="entry name" value="Sig_transdc_resp-reg_receiver"/>
</dbReference>
<proteinExistence type="predicted"/>
<dbReference type="AlphaFoldDB" id="A0A6L6QCN9"/>
<evidence type="ECO:0000259" key="3">
    <source>
        <dbReference type="PROSITE" id="PS50110"/>
    </source>
</evidence>
<accession>A0A6L6QCN9</accession>
<keyword evidence="1" id="KW-0597">Phosphoprotein</keyword>
<dbReference type="InterPro" id="IPR052048">
    <property type="entry name" value="ST_Response_Regulator"/>
</dbReference>
<protein>
    <submittedName>
        <fullName evidence="4">Response regulator</fullName>
    </submittedName>
</protein>
<dbReference type="SMART" id="SM00448">
    <property type="entry name" value="REC"/>
    <property type="match status" value="1"/>
</dbReference>
<dbReference type="PROSITE" id="PS50110">
    <property type="entry name" value="RESPONSE_REGULATORY"/>
    <property type="match status" value="1"/>
</dbReference>
<dbReference type="Pfam" id="PF13432">
    <property type="entry name" value="TPR_16"/>
    <property type="match status" value="1"/>
</dbReference>
<evidence type="ECO:0000256" key="1">
    <source>
        <dbReference type="PROSITE-ProRule" id="PRU00169"/>
    </source>
</evidence>
<dbReference type="InterPro" id="IPR011990">
    <property type="entry name" value="TPR-like_helical_dom_sf"/>
</dbReference>
<evidence type="ECO:0000313" key="5">
    <source>
        <dbReference type="Proteomes" id="UP000472320"/>
    </source>
</evidence>
<organism evidence="4 5">
    <name type="scientific">Massilia eburnea</name>
    <dbReference type="NCBI Taxonomy" id="1776165"/>
    <lineage>
        <taxon>Bacteria</taxon>
        <taxon>Pseudomonadati</taxon>
        <taxon>Pseudomonadota</taxon>
        <taxon>Betaproteobacteria</taxon>
        <taxon>Burkholderiales</taxon>
        <taxon>Oxalobacteraceae</taxon>
        <taxon>Telluria group</taxon>
        <taxon>Massilia</taxon>
    </lineage>
</organism>
<dbReference type="PANTHER" id="PTHR43228:SF1">
    <property type="entry name" value="TWO-COMPONENT RESPONSE REGULATOR ARR22"/>
    <property type="match status" value="1"/>
</dbReference>
<name>A0A6L6QCN9_9BURK</name>
<sequence length="574" mass="64359">MNAPALTPPAAEVPEKAPGVNWAEKRYLIVDDFVGVRQLLREALRSLGARHIDQASSGGEAMGLLARVQYDVVLCDFNLGDGKNGQHVLEEARIRSLLMPSCVWLMVSAEKSVEAVMGAAEHQPDAYLLKPITEGVLLTRLNRAWQRKQVFQEIDEAYLQKDYLRAARLCSEAAAGNKLHGLDLQRMRAILLLKAGEPEQARQVYEKVLQERDYNWARTGVGKIRMANGDNEAARQMFAGVIAENRFYLDAYDQLAKSLQNMGRVEESCEVLERAAKMSPNSVPRQRALGTAALKLGNIALAERAFRKCLQVGEYSIMKTVDAYLGLARVLGQKNDAKEAMLLLAAVQRDFSGRLVELRTKITEGLVYHESGDYRRARKSGDELEEMLKEDSARPDTSTCLEMATLLFAVGVKDAPVELLCYVVRNNDENTVIHDEVQRIFEKARMGEEGTALINAARRDASEMMNKGVLLWKSNKLDDAVAWMREARRSLPDNMRILFNSAQILISHMQARGYDESLMNEANEVLMHVDRIAPGQQRFAQLIEQLQKLIPGRMSAEEIEAELTAAMNDDHDKE</sequence>
<dbReference type="Pfam" id="PF00072">
    <property type="entry name" value="Response_reg"/>
    <property type="match status" value="1"/>
</dbReference>
<dbReference type="PROSITE" id="PS50005">
    <property type="entry name" value="TPR"/>
    <property type="match status" value="1"/>
</dbReference>
<keyword evidence="5" id="KW-1185">Reference proteome</keyword>
<dbReference type="Pfam" id="PF14559">
    <property type="entry name" value="TPR_19"/>
    <property type="match status" value="1"/>
</dbReference>
<reference evidence="4 5" key="1">
    <citation type="submission" date="2019-11" db="EMBL/GenBank/DDBJ databases">
        <title>Type strains purchased from KCTC, JCM and DSMZ.</title>
        <authorList>
            <person name="Lu H."/>
        </authorList>
    </citation>
    <scope>NUCLEOTIDE SEQUENCE [LARGE SCALE GENOMIC DNA]</scope>
    <source>
        <strain evidence="4 5">JCM 31587</strain>
    </source>
</reference>